<name>A0A192Y9R4_9CAUD</name>
<organism evidence="1 2">
    <name type="scientific">Morganella phage vB_MmoM_MP1</name>
    <dbReference type="NCBI Taxonomy" id="1852628"/>
    <lineage>
        <taxon>Viruses</taxon>
        <taxon>Duplodnaviria</taxon>
        <taxon>Heunggongvirae</taxon>
        <taxon>Uroviricota</taxon>
        <taxon>Caudoviricetes</taxon>
        <taxon>Pantevenvirales</taxon>
        <taxon>Straboviridae</taxon>
        <taxon>Gualtarvirus</taxon>
        <taxon>Gualtarvirus mp1</taxon>
    </lineage>
</organism>
<protein>
    <submittedName>
        <fullName evidence="1">Uncharacterized protein</fullName>
    </submittedName>
</protein>
<evidence type="ECO:0000313" key="2">
    <source>
        <dbReference type="Proteomes" id="UP000203816"/>
    </source>
</evidence>
<dbReference type="EMBL" id="KX078569">
    <property type="protein sequence ID" value="ANM46474.1"/>
    <property type="molecule type" value="Genomic_DNA"/>
</dbReference>
<reference evidence="1 2" key="1">
    <citation type="submission" date="2016-04" db="EMBL/GenBank/DDBJ databases">
        <title>Comparative genomics of Morganella phages MP1 and MP2 define new clades among the T4 and T7-like Viruses.</title>
        <authorList>
            <person name="Pinto G."/>
            <person name="Oliveira A."/>
            <person name="Malgorzata L."/>
            <person name="Kropinski A."/>
            <person name="Azeredo J."/>
        </authorList>
    </citation>
    <scope>NUCLEOTIDE SEQUENCE [LARGE SCALE GENOMIC DNA]</scope>
</reference>
<dbReference type="RefSeq" id="YP_009279925.1">
    <property type="nucleotide sequence ID" value="NC_031020.1"/>
</dbReference>
<accession>A0A192Y9R4</accession>
<keyword evidence="2" id="KW-1185">Reference proteome</keyword>
<dbReference type="GeneID" id="29059442"/>
<gene>
    <name evidence="1" type="ORF">MP1_gp0068</name>
</gene>
<evidence type="ECO:0000313" key="1">
    <source>
        <dbReference type="EMBL" id="ANM46474.1"/>
    </source>
</evidence>
<sequence>MQTIMFTNIKTIMPGTVLHEGVEYDLKEETPTSFVLDIKTITGCNFVVPKSAELITHIREGVGHIHACMMAKYAHLAKYTKTPWKYFQVKKCERPGEWYYWTDMTENDTFKVHYDYRLIKRMRHVNGISFIEPERVPLENGQPYWYPSVEVDGMVKTKVWEGDSVDYKCLKSGVVHTKREEAEKHARAIFYIGE</sequence>
<dbReference type="KEGG" id="vg:29059442"/>
<proteinExistence type="predicted"/>
<dbReference type="Proteomes" id="UP000203816">
    <property type="component" value="Segment"/>
</dbReference>